<organism evidence="1 2">
    <name type="scientific">Micromonospora matsumotoense</name>
    <dbReference type="NCBI Taxonomy" id="121616"/>
    <lineage>
        <taxon>Bacteria</taxon>
        <taxon>Bacillati</taxon>
        <taxon>Actinomycetota</taxon>
        <taxon>Actinomycetes</taxon>
        <taxon>Micromonosporales</taxon>
        <taxon>Micromonosporaceae</taxon>
        <taxon>Micromonospora</taxon>
    </lineage>
</organism>
<name>A0A1C4V1M7_9ACTN</name>
<dbReference type="RefSeq" id="WP_091239207.1">
    <property type="nucleotide sequence ID" value="NZ_FMCU01000002.1"/>
</dbReference>
<dbReference type="Pfam" id="PF20120">
    <property type="entry name" value="DUF6510"/>
    <property type="match status" value="1"/>
</dbReference>
<dbReference type="InterPro" id="IPR045423">
    <property type="entry name" value="DUF6510"/>
</dbReference>
<reference evidence="2" key="1">
    <citation type="submission" date="2016-06" db="EMBL/GenBank/DDBJ databases">
        <authorList>
            <person name="Varghese N."/>
            <person name="Submissions Spin"/>
        </authorList>
    </citation>
    <scope>NUCLEOTIDE SEQUENCE [LARGE SCALE GENOMIC DNA]</scope>
    <source>
        <strain evidence="2">DSM 44100</strain>
    </source>
</reference>
<protein>
    <submittedName>
        <fullName evidence="1">Uncharacterized protein</fullName>
    </submittedName>
</protein>
<accession>A0A1C4V1M7</accession>
<evidence type="ECO:0000313" key="1">
    <source>
        <dbReference type="EMBL" id="SCE77918.1"/>
    </source>
</evidence>
<proteinExistence type="predicted"/>
<sequence>MTEMSYLDGNMLDGPLRELLAVDLSAATGRCASCGMVGPMAGLRVYAHAPGLVGRCPACAEVMLRLVRAPDRAWLDLRGATYLQVPMPTAPSFPRPL</sequence>
<dbReference type="Proteomes" id="UP000198797">
    <property type="component" value="Unassembled WGS sequence"/>
</dbReference>
<keyword evidence="2" id="KW-1185">Reference proteome</keyword>
<dbReference type="EMBL" id="FMCU01000002">
    <property type="protein sequence ID" value="SCE77918.1"/>
    <property type="molecule type" value="Genomic_DNA"/>
</dbReference>
<dbReference type="AlphaFoldDB" id="A0A1C4V1M7"/>
<evidence type="ECO:0000313" key="2">
    <source>
        <dbReference type="Proteomes" id="UP000198797"/>
    </source>
</evidence>
<dbReference type="OrthoDB" id="165401at2"/>
<gene>
    <name evidence="1" type="ORF">GA0070216_10259</name>
</gene>
<dbReference type="STRING" id="121616.GA0070216_10259"/>